<evidence type="ECO:0000256" key="5">
    <source>
        <dbReference type="ARBA" id="ARBA00022840"/>
    </source>
</evidence>
<evidence type="ECO:0000256" key="9">
    <source>
        <dbReference type="SAM" id="Phobius"/>
    </source>
</evidence>
<keyword evidence="7 9" id="KW-0472">Membrane</keyword>
<evidence type="ECO:0000256" key="8">
    <source>
        <dbReference type="SAM" id="MobiDB-lite"/>
    </source>
</evidence>
<dbReference type="GO" id="GO:0016020">
    <property type="term" value="C:membrane"/>
    <property type="evidence" value="ECO:0007669"/>
    <property type="project" value="UniProtKB-SubCell"/>
</dbReference>
<feature type="region of interest" description="Disordered" evidence="8">
    <location>
        <begin position="1"/>
        <end position="34"/>
    </location>
</feature>
<evidence type="ECO:0000256" key="2">
    <source>
        <dbReference type="ARBA" id="ARBA00022448"/>
    </source>
</evidence>
<dbReference type="GO" id="GO:0005524">
    <property type="term" value="F:ATP binding"/>
    <property type="evidence" value="ECO:0007669"/>
    <property type="project" value="UniProtKB-KW"/>
</dbReference>
<dbReference type="GO" id="GO:0015421">
    <property type="term" value="F:ABC-type oligopeptide transporter activity"/>
    <property type="evidence" value="ECO:0007669"/>
    <property type="project" value="TreeGrafter"/>
</dbReference>
<name>A0A1I6KZV3_9EURY</name>
<feature type="domain" description="ABC transmembrane type-1" evidence="11">
    <location>
        <begin position="58"/>
        <end position="362"/>
    </location>
</feature>
<keyword evidence="5 12" id="KW-0067">ATP-binding</keyword>
<evidence type="ECO:0000256" key="6">
    <source>
        <dbReference type="ARBA" id="ARBA00022989"/>
    </source>
</evidence>
<feature type="transmembrane region" description="Helical" evidence="9">
    <location>
        <begin position="53"/>
        <end position="82"/>
    </location>
</feature>
<dbReference type="InterPro" id="IPR027417">
    <property type="entry name" value="P-loop_NTPase"/>
</dbReference>
<dbReference type="PROSITE" id="PS50893">
    <property type="entry name" value="ABC_TRANSPORTER_2"/>
    <property type="match status" value="1"/>
</dbReference>
<evidence type="ECO:0000256" key="7">
    <source>
        <dbReference type="ARBA" id="ARBA00023136"/>
    </source>
</evidence>
<dbReference type="Pfam" id="PF00005">
    <property type="entry name" value="ABC_tran"/>
    <property type="match status" value="1"/>
</dbReference>
<dbReference type="CDD" id="cd18565">
    <property type="entry name" value="ABC_6TM_exporter_like"/>
    <property type="match status" value="1"/>
</dbReference>
<keyword evidence="4" id="KW-0547">Nucleotide-binding</keyword>
<keyword evidence="6 9" id="KW-1133">Transmembrane helix</keyword>
<organism evidence="12 13">
    <name type="scientific">Halomicrobium zhouii</name>
    <dbReference type="NCBI Taxonomy" id="767519"/>
    <lineage>
        <taxon>Archaea</taxon>
        <taxon>Methanobacteriati</taxon>
        <taxon>Methanobacteriota</taxon>
        <taxon>Stenosarchaea group</taxon>
        <taxon>Halobacteria</taxon>
        <taxon>Halobacteriales</taxon>
        <taxon>Haloarculaceae</taxon>
        <taxon>Halomicrobium</taxon>
    </lineage>
</organism>
<dbReference type="GO" id="GO:0016887">
    <property type="term" value="F:ATP hydrolysis activity"/>
    <property type="evidence" value="ECO:0007669"/>
    <property type="project" value="InterPro"/>
</dbReference>
<dbReference type="PANTHER" id="PTHR43394:SF1">
    <property type="entry name" value="ATP-BINDING CASSETTE SUB-FAMILY B MEMBER 10, MITOCHONDRIAL"/>
    <property type="match status" value="1"/>
</dbReference>
<dbReference type="Proteomes" id="UP000199062">
    <property type="component" value="Unassembled WGS sequence"/>
</dbReference>
<dbReference type="InterPro" id="IPR017871">
    <property type="entry name" value="ABC_transporter-like_CS"/>
</dbReference>
<dbReference type="PROSITE" id="PS00211">
    <property type="entry name" value="ABC_TRANSPORTER_1"/>
    <property type="match status" value="1"/>
</dbReference>
<dbReference type="PROSITE" id="PS50929">
    <property type="entry name" value="ABC_TM1F"/>
    <property type="match status" value="1"/>
</dbReference>
<dbReference type="STRING" id="767519.SAMN05216559_1605"/>
<dbReference type="InterPro" id="IPR039421">
    <property type="entry name" value="Type_1_exporter"/>
</dbReference>
<comment type="subcellular location">
    <subcellularLocation>
        <location evidence="1">Membrane</location>
        <topology evidence="1">Multi-pass membrane protein</topology>
    </subcellularLocation>
</comment>
<protein>
    <submittedName>
        <fullName evidence="12">ATP-binding cassette, subfamily B</fullName>
    </submittedName>
</protein>
<dbReference type="InterPro" id="IPR011527">
    <property type="entry name" value="ABC1_TM_dom"/>
</dbReference>
<dbReference type="FunFam" id="3.40.50.300:FF:000287">
    <property type="entry name" value="Multidrug ABC transporter ATP-binding protein"/>
    <property type="match status" value="1"/>
</dbReference>
<dbReference type="InterPro" id="IPR003593">
    <property type="entry name" value="AAA+_ATPase"/>
</dbReference>
<dbReference type="SUPFAM" id="SSF90123">
    <property type="entry name" value="ABC transporter transmembrane region"/>
    <property type="match status" value="1"/>
</dbReference>
<reference evidence="12 13" key="1">
    <citation type="submission" date="2016-10" db="EMBL/GenBank/DDBJ databases">
        <authorList>
            <person name="de Groot N.N."/>
        </authorList>
    </citation>
    <scope>NUCLEOTIDE SEQUENCE [LARGE SCALE GENOMIC DNA]</scope>
    <source>
        <strain evidence="12 13">CGMCC 1.10457</strain>
    </source>
</reference>
<keyword evidence="2" id="KW-0813">Transport</keyword>
<dbReference type="Gene3D" id="1.20.1560.10">
    <property type="entry name" value="ABC transporter type 1, transmembrane domain"/>
    <property type="match status" value="1"/>
</dbReference>
<evidence type="ECO:0000313" key="13">
    <source>
        <dbReference type="Proteomes" id="UP000199062"/>
    </source>
</evidence>
<evidence type="ECO:0000259" key="10">
    <source>
        <dbReference type="PROSITE" id="PS50893"/>
    </source>
</evidence>
<feature type="compositionally biased region" description="Acidic residues" evidence="8">
    <location>
        <begin position="1"/>
        <end position="30"/>
    </location>
</feature>
<evidence type="ECO:0000256" key="4">
    <source>
        <dbReference type="ARBA" id="ARBA00022741"/>
    </source>
</evidence>
<dbReference type="Gene3D" id="3.40.50.300">
    <property type="entry name" value="P-loop containing nucleotide triphosphate hydrolases"/>
    <property type="match status" value="1"/>
</dbReference>
<dbReference type="InterPro" id="IPR036640">
    <property type="entry name" value="ABC1_TM_sf"/>
</dbReference>
<accession>A0A1I6KZV3</accession>
<feature type="transmembrane region" description="Helical" evidence="9">
    <location>
        <begin position="214"/>
        <end position="230"/>
    </location>
</feature>
<dbReference type="AlphaFoldDB" id="A0A1I6KZV3"/>
<dbReference type="Pfam" id="PF00664">
    <property type="entry name" value="ABC_membrane"/>
    <property type="match status" value="1"/>
</dbReference>
<keyword evidence="3 9" id="KW-0812">Transmembrane</keyword>
<dbReference type="InterPro" id="IPR003439">
    <property type="entry name" value="ABC_transporter-like_ATP-bd"/>
</dbReference>
<dbReference type="OrthoDB" id="121502at2157"/>
<sequence length="666" mass="72363">MSDESGEAGERDEADDTDGPDDTDEADETTESSYRADTDWPVLALMRDHGRPYLHLAVAGLLIRLVWIVPGQASTAILGYAYDTLFSNERTFAPPLVPQAWIQEPIDQLWLVAGAMLGLTVLGKIFQVLRTLSWGAFAFNLQHDVRTGTYDTVQRLEMGFFDDHQTGEVMSILNNDVNEMEAFFTETIDDAMTAASFLLGVGFFMALLNWQFTLVALAVVPVIVAANYWFSGRIGAAYGAIRETTGKLNAQLQNSVSGISVVKAYTAEPFEYDRVEAASERVVDAGLELVDIRARHYPSMRALTGVGVVLTFGVGAYWVVDGPPGPFTLTLTAGTLLTFLLYTQRISWPMIEVAGVIDSYQSATASADRILGVQRAAESVTERPDATELDAVDGGVSYDDVTFAYPESDQSESDERESPPVLTDVSFDVDPGETVGIVGPTGAGKSTLLKLLMRFYDVDEGSVSVDGHDVRDLTVDSVRDAVGYISQDPFLFSGTVRANVTYGTPQTDEAAVWTALERAEADAFVADLPDGLDTTIGERGVKLSGGQRQRLCLARTMLHDPGILVLDEATSHVDNETEALIQRSIASLVAERTTIVVAHRLSTVRDADRIVVMDDGEVAEVGTHDELLDADGLYASLWHVQVGDVQSLPAEFVDRVERRADAITTD</sequence>
<dbReference type="RefSeq" id="WP_089815712.1">
    <property type="nucleotide sequence ID" value="NZ_FOZK01000002.1"/>
</dbReference>
<evidence type="ECO:0000256" key="1">
    <source>
        <dbReference type="ARBA" id="ARBA00004141"/>
    </source>
</evidence>
<proteinExistence type="predicted"/>
<feature type="transmembrane region" description="Helical" evidence="9">
    <location>
        <begin position="302"/>
        <end position="320"/>
    </location>
</feature>
<keyword evidence="13" id="KW-1185">Reference proteome</keyword>
<evidence type="ECO:0000259" key="11">
    <source>
        <dbReference type="PROSITE" id="PS50929"/>
    </source>
</evidence>
<feature type="domain" description="ABC transporter" evidence="10">
    <location>
        <begin position="396"/>
        <end position="640"/>
    </location>
</feature>
<gene>
    <name evidence="12" type="ORF">SAMN05216559_1605</name>
</gene>
<dbReference type="PANTHER" id="PTHR43394">
    <property type="entry name" value="ATP-DEPENDENT PERMEASE MDL1, MITOCHONDRIAL"/>
    <property type="match status" value="1"/>
</dbReference>
<evidence type="ECO:0000256" key="3">
    <source>
        <dbReference type="ARBA" id="ARBA00022692"/>
    </source>
</evidence>
<dbReference type="EMBL" id="FOZK01000002">
    <property type="protein sequence ID" value="SFR96460.1"/>
    <property type="molecule type" value="Genomic_DNA"/>
</dbReference>
<dbReference type="SMART" id="SM00382">
    <property type="entry name" value="AAA"/>
    <property type="match status" value="1"/>
</dbReference>
<dbReference type="SUPFAM" id="SSF52540">
    <property type="entry name" value="P-loop containing nucleoside triphosphate hydrolases"/>
    <property type="match status" value="1"/>
</dbReference>
<evidence type="ECO:0000313" key="12">
    <source>
        <dbReference type="EMBL" id="SFR96460.1"/>
    </source>
</evidence>
<feature type="transmembrane region" description="Helical" evidence="9">
    <location>
        <begin position="108"/>
        <end position="126"/>
    </location>
</feature>